<gene>
    <name evidence="1" type="ORF">FS320_19805</name>
</gene>
<evidence type="ECO:0000313" key="1">
    <source>
        <dbReference type="EMBL" id="MPR27379.1"/>
    </source>
</evidence>
<reference evidence="1 2" key="1">
    <citation type="journal article" date="2019" name="Syst. Appl. Microbiol.">
        <title>Microvirga tunisiensis sp. nov., a root nodule symbiotic bacterium isolated from Lupinus micranthus and L. luteus grown in Northern Tunisia.</title>
        <authorList>
            <person name="Msaddak A."/>
            <person name="Rejili M."/>
            <person name="Duran D."/>
            <person name="Mars M."/>
            <person name="Palacios J.M."/>
            <person name="Ruiz-Argueso T."/>
            <person name="Rey L."/>
            <person name="Imperial J."/>
        </authorList>
    </citation>
    <scope>NUCLEOTIDE SEQUENCE [LARGE SCALE GENOMIC DNA]</scope>
    <source>
        <strain evidence="1 2">Lmie10</strain>
    </source>
</reference>
<accession>A0A5N7MLQ7</accession>
<evidence type="ECO:0008006" key="3">
    <source>
        <dbReference type="Google" id="ProtNLM"/>
    </source>
</evidence>
<organism evidence="1 2">
    <name type="scientific">Microvirga tunisiensis</name>
    <dbReference type="NCBI Taxonomy" id="2108360"/>
    <lineage>
        <taxon>Bacteria</taxon>
        <taxon>Pseudomonadati</taxon>
        <taxon>Pseudomonadota</taxon>
        <taxon>Alphaproteobacteria</taxon>
        <taxon>Hyphomicrobiales</taxon>
        <taxon>Methylobacteriaceae</taxon>
        <taxon>Microvirga</taxon>
    </lineage>
</organism>
<dbReference type="EMBL" id="VOSK01000086">
    <property type="protein sequence ID" value="MPR27379.1"/>
    <property type="molecule type" value="Genomic_DNA"/>
</dbReference>
<name>A0A5N7MLQ7_9HYPH</name>
<dbReference type="SUPFAM" id="SSF55874">
    <property type="entry name" value="ATPase domain of HSP90 chaperone/DNA topoisomerase II/histidine kinase"/>
    <property type="match status" value="1"/>
</dbReference>
<dbReference type="Gene3D" id="3.30.565.10">
    <property type="entry name" value="Histidine kinase-like ATPase, C-terminal domain"/>
    <property type="match status" value="1"/>
</dbReference>
<evidence type="ECO:0000313" key="2">
    <source>
        <dbReference type="Proteomes" id="UP000403266"/>
    </source>
</evidence>
<proteinExistence type="predicted"/>
<protein>
    <recommendedName>
        <fullName evidence="3">ATP-binding protein</fullName>
    </recommendedName>
</protein>
<dbReference type="AlphaFoldDB" id="A0A5N7MLQ7"/>
<keyword evidence="2" id="KW-1185">Reference proteome</keyword>
<dbReference type="OrthoDB" id="2041081at2"/>
<comment type="caution">
    <text evidence="1">The sequence shown here is derived from an EMBL/GenBank/DDBJ whole genome shotgun (WGS) entry which is preliminary data.</text>
</comment>
<dbReference type="RefSeq" id="WP_152713596.1">
    <property type="nucleotide sequence ID" value="NZ_VOSJ01000087.1"/>
</dbReference>
<dbReference type="Proteomes" id="UP000403266">
    <property type="component" value="Unassembled WGS sequence"/>
</dbReference>
<dbReference type="InterPro" id="IPR036890">
    <property type="entry name" value="HATPase_C_sf"/>
</dbReference>
<sequence>MPNKTISLRPDLVRRVRNLALGPTNPSNVLIPIFEAIYNSLHAVQDRFGSDWHVKGRATIALLDFDTTAPSIEIRDNGIGLDGENFESFLTYDSGHKVRRGGKGVGRLSWLKVFERAEIVSRFRKDGTTFERRLALLLDNEEPIRDYSVTEASGSEVGTTVKLRNMKAEYARHLPRKADTIIRKVVAHFLPYLVGDHVPLIIIETDTESHNLVEFLASKEIELGTLEIGVFDGQKLRLDHNLLERGVVEGKASHKLYFAANGRVVTSFDIGLPLGLSTYVERDGFHYVYAGVLSGELFDAAVNSERTAFDLDDDAIDEVKRAALVEIRKVLAPQIDRVIQQQTDLTRNVIKKYPRYSYLISDPKAFVETKLPRNFKTAEQIYQQLALFDYRENRDIERKVETISKRSDPEAEDPIEKGVEEILSRLSAQEFSVLADYTVRRKIVLDLLQRRLGYKPDGTMKHHAEEALHNFVVPMRVTNGDVHVDDHNLWIIDDKLTYYEHWASDKKMKQILKEGGSLNRPDVLLFSGRTAYHRPGTDQPVVIVEFKKPVRNDYNDDENPFTQIYGYIEELRAGKVVDKDGAAIQEINDQTPFFCYIIADITPNLRRWLKMAQVNVPLPGGGGFYGYNDEYKAFIQALSYKYVLKDARLRNEAFFKRLKI</sequence>